<comment type="pathway">
    <text evidence="1 10">Metabolic intermediate biosynthesis; 1-deoxy-D-xylulose 5-phosphate biosynthesis; 1-deoxy-D-xylulose 5-phosphate from D-glyceraldehyde 3-phosphate and pyruvate: step 1/1.</text>
</comment>
<dbReference type="InterPro" id="IPR049557">
    <property type="entry name" value="Transketolase_CS"/>
</dbReference>
<dbReference type="GO" id="GO:0009228">
    <property type="term" value="P:thiamine biosynthetic process"/>
    <property type="evidence" value="ECO:0007669"/>
    <property type="project" value="UniProtKB-UniRule"/>
</dbReference>
<evidence type="ECO:0000256" key="1">
    <source>
        <dbReference type="ARBA" id="ARBA00004980"/>
    </source>
</evidence>
<dbReference type="EMBL" id="RBXO01000001">
    <property type="protein sequence ID" value="RKT54455.1"/>
    <property type="molecule type" value="Genomic_DNA"/>
</dbReference>
<evidence type="ECO:0000256" key="10">
    <source>
        <dbReference type="HAMAP-Rule" id="MF_00315"/>
    </source>
</evidence>
<evidence type="ECO:0000256" key="8">
    <source>
        <dbReference type="ARBA" id="ARBA00023052"/>
    </source>
</evidence>
<evidence type="ECO:0000256" key="7">
    <source>
        <dbReference type="ARBA" id="ARBA00022977"/>
    </source>
</evidence>
<dbReference type="SMART" id="SM00861">
    <property type="entry name" value="Transket_pyr"/>
    <property type="match status" value="1"/>
</dbReference>
<evidence type="ECO:0000256" key="3">
    <source>
        <dbReference type="ARBA" id="ARBA00011738"/>
    </source>
</evidence>
<dbReference type="InterPro" id="IPR009014">
    <property type="entry name" value="Transketo_C/PFOR_II"/>
</dbReference>
<keyword evidence="8 10" id="KW-0786">Thiamine pyrophosphate</keyword>
<dbReference type="SUPFAM" id="SSF52922">
    <property type="entry name" value="TK C-terminal domain-like"/>
    <property type="match status" value="1"/>
</dbReference>
<dbReference type="GO" id="GO:0008661">
    <property type="term" value="F:1-deoxy-D-xylulose-5-phosphate synthase activity"/>
    <property type="evidence" value="ECO:0007669"/>
    <property type="project" value="UniProtKB-UniRule"/>
</dbReference>
<evidence type="ECO:0000256" key="5">
    <source>
        <dbReference type="ARBA" id="ARBA00022723"/>
    </source>
</evidence>
<dbReference type="NCBIfam" id="NF003933">
    <property type="entry name" value="PRK05444.2-2"/>
    <property type="match status" value="1"/>
</dbReference>
<evidence type="ECO:0000256" key="2">
    <source>
        <dbReference type="ARBA" id="ARBA00011081"/>
    </source>
</evidence>
<dbReference type="InterPro" id="IPR005477">
    <property type="entry name" value="Dxylulose-5-P_synthase"/>
</dbReference>
<comment type="catalytic activity">
    <reaction evidence="10">
        <text>D-glyceraldehyde 3-phosphate + pyruvate + H(+) = 1-deoxy-D-xylulose 5-phosphate + CO2</text>
        <dbReference type="Rhea" id="RHEA:12605"/>
        <dbReference type="ChEBI" id="CHEBI:15361"/>
        <dbReference type="ChEBI" id="CHEBI:15378"/>
        <dbReference type="ChEBI" id="CHEBI:16526"/>
        <dbReference type="ChEBI" id="CHEBI:57792"/>
        <dbReference type="ChEBI" id="CHEBI:59776"/>
        <dbReference type="EC" id="2.2.1.7"/>
    </reaction>
</comment>
<keyword evidence="5 10" id="KW-0479">Metal-binding</keyword>
<feature type="domain" description="Transketolase-like pyrimidine-binding" evidence="11">
    <location>
        <begin position="284"/>
        <end position="448"/>
    </location>
</feature>
<dbReference type="CDD" id="cd02007">
    <property type="entry name" value="TPP_DXS"/>
    <property type="match status" value="1"/>
</dbReference>
<dbReference type="Gene3D" id="3.40.50.970">
    <property type="match status" value="2"/>
</dbReference>
<comment type="caution">
    <text evidence="12">The sequence shown here is derived from an EMBL/GenBank/DDBJ whole genome shotgun (WGS) entry which is preliminary data.</text>
</comment>
<dbReference type="PROSITE" id="PS00802">
    <property type="entry name" value="TRANSKETOLASE_2"/>
    <property type="match status" value="1"/>
</dbReference>
<dbReference type="SUPFAM" id="SSF52518">
    <property type="entry name" value="Thiamin diphosphate-binding fold (THDP-binding)"/>
    <property type="match status" value="2"/>
</dbReference>
<comment type="subunit">
    <text evidence="3 10">Homodimer.</text>
</comment>
<reference evidence="12 13" key="1">
    <citation type="submission" date="2018-10" db="EMBL/GenBank/DDBJ databases">
        <title>Sequencing the genomes of 1000 actinobacteria strains.</title>
        <authorList>
            <person name="Klenk H.-P."/>
        </authorList>
    </citation>
    <scope>NUCLEOTIDE SEQUENCE [LARGE SCALE GENOMIC DNA]</scope>
    <source>
        <strain evidence="12 13">DSM 43800</strain>
    </source>
</reference>
<keyword evidence="9 10" id="KW-0414">Isoprene biosynthesis</keyword>
<dbReference type="GO" id="GO:0016114">
    <property type="term" value="P:terpenoid biosynthetic process"/>
    <property type="evidence" value="ECO:0007669"/>
    <property type="project" value="UniProtKB-UniRule"/>
</dbReference>
<dbReference type="PROSITE" id="PS00801">
    <property type="entry name" value="TRANSKETOLASE_1"/>
    <property type="match status" value="1"/>
</dbReference>
<dbReference type="PANTHER" id="PTHR43322:SF5">
    <property type="entry name" value="1-DEOXY-D-XYLULOSE-5-PHOSPHATE SYNTHASE, CHLOROPLASTIC"/>
    <property type="match status" value="1"/>
</dbReference>
<protein>
    <recommendedName>
        <fullName evidence="10">1-deoxy-D-xylulose-5-phosphate synthase</fullName>
        <ecNumber evidence="10">2.2.1.7</ecNumber>
    </recommendedName>
    <alternativeName>
        <fullName evidence="10">1-deoxyxylulose-5-phosphate synthase</fullName>
        <shortName evidence="10">DXP synthase</shortName>
        <shortName evidence="10">DXPS</shortName>
    </alternativeName>
</protein>
<dbReference type="FunFam" id="3.40.50.970:FF:000010">
    <property type="entry name" value="1-deoxy-D-xylulose-5-phosphate synthase"/>
    <property type="match status" value="1"/>
</dbReference>
<accession>A0A495W170</accession>
<organism evidence="12 13">
    <name type="scientific">Saccharothrix australiensis</name>
    <dbReference type="NCBI Taxonomy" id="2072"/>
    <lineage>
        <taxon>Bacteria</taxon>
        <taxon>Bacillati</taxon>
        <taxon>Actinomycetota</taxon>
        <taxon>Actinomycetes</taxon>
        <taxon>Pseudonocardiales</taxon>
        <taxon>Pseudonocardiaceae</taxon>
        <taxon>Saccharothrix</taxon>
    </lineage>
</organism>
<dbReference type="InterPro" id="IPR029061">
    <property type="entry name" value="THDP-binding"/>
</dbReference>
<dbReference type="RefSeq" id="WP_121006099.1">
    <property type="nucleotide sequence ID" value="NZ_RBXO01000001.1"/>
</dbReference>
<dbReference type="Pfam" id="PF13292">
    <property type="entry name" value="DXP_synthase_N"/>
    <property type="match status" value="2"/>
</dbReference>
<comment type="cofactor">
    <cofactor evidence="10">
        <name>thiamine diphosphate</name>
        <dbReference type="ChEBI" id="CHEBI:58937"/>
    </cofactor>
    <text evidence="10">Binds 1 thiamine pyrophosphate per subunit.</text>
</comment>
<dbReference type="Pfam" id="PF02779">
    <property type="entry name" value="Transket_pyr"/>
    <property type="match status" value="1"/>
</dbReference>
<feature type="binding site" evidence="10">
    <location>
        <position position="150"/>
    </location>
    <ligand>
        <name>Mg(2+)</name>
        <dbReference type="ChEBI" id="CHEBI:18420"/>
    </ligand>
</feature>
<dbReference type="Gene3D" id="3.40.50.920">
    <property type="match status" value="1"/>
</dbReference>
<dbReference type="AlphaFoldDB" id="A0A495W170"/>
<name>A0A495W170_9PSEU</name>
<dbReference type="GO" id="GO:0030976">
    <property type="term" value="F:thiamine pyrophosphate binding"/>
    <property type="evidence" value="ECO:0007669"/>
    <property type="project" value="UniProtKB-UniRule"/>
</dbReference>
<keyword evidence="6 10" id="KW-0460">Magnesium</keyword>
<feature type="binding site" evidence="10">
    <location>
        <begin position="118"/>
        <end position="120"/>
    </location>
    <ligand>
        <name>thiamine diphosphate</name>
        <dbReference type="ChEBI" id="CHEBI:58937"/>
    </ligand>
</feature>
<dbReference type="Proteomes" id="UP000282084">
    <property type="component" value="Unassembled WGS sequence"/>
</dbReference>
<comment type="function">
    <text evidence="10">Catalyzes the acyloin condensation reaction between C atoms 2 and 3 of pyruvate and glyceraldehyde 3-phosphate to yield 1-deoxy-D-xylulose-5-phosphate (DXP).</text>
</comment>
<evidence type="ECO:0000313" key="12">
    <source>
        <dbReference type="EMBL" id="RKT54455.1"/>
    </source>
</evidence>
<evidence type="ECO:0000256" key="4">
    <source>
        <dbReference type="ARBA" id="ARBA00022679"/>
    </source>
</evidence>
<feature type="binding site" evidence="10">
    <location>
        <position position="335"/>
    </location>
    <ligand>
        <name>thiamine diphosphate</name>
        <dbReference type="ChEBI" id="CHEBI:58937"/>
    </ligand>
</feature>
<dbReference type="GO" id="GO:0005829">
    <property type="term" value="C:cytosol"/>
    <property type="evidence" value="ECO:0007669"/>
    <property type="project" value="TreeGrafter"/>
</dbReference>
<dbReference type="InterPro" id="IPR005475">
    <property type="entry name" value="Transketolase-like_Pyr-bd"/>
</dbReference>
<feature type="binding site" evidence="10">
    <location>
        <position position="77"/>
    </location>
    <ligand>
        <name>thiamine diphosphate</name>
        <dbReference type="ChEBI" id="CHEBI:58937"/>
    </ligand>
</feature>
<dbReference type="UniPathway" id="UPA00064">
    <property type="reaction ID" value="UER00091"/>
</dbReference>
<feature type="binding site" evidence="10">
    <location>
        <begin position="151"/>
        <end position="152"/>
    </location>
    <ligand>
        <name>thiamine diphosphate</name>
        <dbReference type="ChEBI" id="CHEBI:58937"/>
    </ligand>
</feature>
<dbReference type="GO" id="GO:0019288">
    <property type="term" value="P:isopentenyl diphosphate biosynthetic process, methylerythritol 4-phosphate pathway"/>
    <property type="evidence" value="ECO:0007669"/>
    <property type="project" value="TreeGrafter"/>
</dbReference>
<dbReference type="Pfam" id="PF02780">
    <property type="entry name" value="Transketolase_C"/>
    <property type="match status" value="1"/>
</dbReference>
<dbReference type="InterPro" id="IPR033248">
    <property type="entry name" value="Transketolase_C"/>
</dbReference>
<sequence length="597" mass="62645">MTATPVTPAGITRPTDVAALDADRLPGLAAQVRSLLIDRVAATGGHLGAGLGVVELTIALHRVFRSPQDVLVFDTGHQTYPHKALTGRALEFTTLRQAGGLSGYPNRGESPHDWVENSHASVSLAWADGIAKVLALRAETDRRVIAVLGDGALTGGVAWEGLNNLASAPDRPVIVVLNDNGRSYDPTVGGVAAHLRRLRRREAGAGNLFTALGLDYLGPVDGHDIDALCTAFRRAAGARRPVIVHAITRKGHGYPPAEADESDHMHACGIIDPLTGRPAKPPKPTWTDVFEEEIAAIAQVRADVVALTAGMRLPTGLGTLSRSRPGAVFDSGIAEQHLLASAAGLATGGTHPVVALYSTFLHRAFDQLLLDIALHRLPVTLVLDRAGITGPDGPSHHGMWDLTLLAAVPGMRVACPRDPERLCELLHEAVDVAGPTALRFPKEPATEDIPALTRMSGMDVLHRTDRRPLDVLLVAIGATAPACLRAATLLAEQGVGVTVVDPRWAWPPPDPLLRSIARHRVTVTAEDGVAAGGIGSRLAQAAAHHRVHVVGLPTSFLAHGTREQVLTRAGLTGTAIAATARAELSRLTAGAPSGSGR</sequence>
<keyword evidence="7 10" id="KW-0784">Thiamine biosynthesis</keyword>
<comment type="cofactor">
    <cofactor evidence="10">
        <name>Mg(2+)</name>
        <dbReference type="ChEBI" id="CHEBI:18420"/>
    </cofactor>
    <text evidence="10">Binds 1 Mg(2+) ion per subunit.</text>
</comment>
<dbReference type="InterPro" id="IPR020826">
    <property type="entry name" value="Transketolase_BS"/>
</dbReference>
<gene>
    <name evidence="10" type="primary">dxs</name>
    <name evidence="12" type="ORF">C8E97_3077</name>
</gene>
<proteinExistence type="inferred from homology"/>
<keyword evidence="13" id="KW-1185">Reference proteome</keyword>
<evidence type="ECO:0000259" key="11">
    <source>
        <dbReference type="SMART" id="SM00861"/>
    </source>
</evidence>
<dbReference type="OrthoDB" id="9803371at2"/>
<evidence type="ECO:0000256" key="6">
    <source>
        <dbReference type="ARBA" id="ARBA00022842"/>
    </source>
</evidence>
<feature type="binding site" evidence="10">
    <location>
        <position position="180"/>
    </location>
    <ligand>
        <name>Mg(2+)</name>
        <dbReference type="ChEBI" id="CHEBI:18420"/>
    </ligand>
</feature>
<evidence type="ECO:0000313" key="13">
    <source>
        <dbReference type="Proteomes" id="UP000282084"/>
    </source>
</evidence>
<dbReference type="EC" id="2.2.1.7" evidence="10"/>
<dbReference type="GO" id="GO:0000287">
    <property type="term" value="F:magnesium ion binding"/>
    <property type="evidence" value="ECO:0007669"/>
    <property type="project" value="UniProtKB-UniRule"/>
</dbReference>
<dbReference type="HAMAP" id="MF_00315">
    <property type="entry name" value="DXP_synth"/>
    <property type="match status" value="1"/>
</dbReference>
<dbReference type="CDD" id="cd07033">
    <property type="entry name" value="TPP_PYR_DXS_TK_like"/>
    <property type="match status" value="1"/>
</dbReference>
<evidence type="ECO:0000256" key="9">
    <source>
        <dbReference type="ARBA" id="ARBA00023229"/>
    </source>
</evidence>
<feature type="binding site" evidence="10">
    <location>
        <position position="180"/>
    </location>
    <ligand>
        <name>thiamine diphosphate</name>
        <dbReference type="ChEBI" id="CHEBI:58937"/>
    </ligand>
</feature>
<keyword evidence="4 10" id="KW-0808">Transferase</keyword>
<comment type="similarity">
    <text evidence="2 10">Belongs to the transketolase family. DXPS subfamily.</text>
</comment>
<feature type="binding site" evidence="10">
    <location>
        <position position="254"/>
    </location>
    <ligand>
        <name>thiamine diphosphate</name>
        <dbReference type="ChEBI" id="CHEBI:58937"/>
    </ligand>
</feature>
<dbReference type="PANTHER" id="PTHR43322">
    <property type="entry name" value="1-D-DEOXYXYLULOSE 5-PHOSPHATE SYNTHASE-RELATED"/>
    <property type="match status" value="1"/>
</dbReference>